<dbReference type="SUPFAM" id="SSF53335">
    <property type="entry name" value="S-adenosyl-L-methionine-dependent methyltransferases"/>
    <property type="match status" value="1"/>
</dbReference>
<comment type="caution">
    <text evidence="3">The sequence shown here is derived from an EMBL/GenBank/DDBJ whole genome shotgun (WGS) entry which is preliminary data.</text>
</comment>
<keyword evidence="1 3" id="KW-0808">Transferase</keyword>
<dbReference type="Pfam" id="PF13649">
    <property type="entry name" value="Methyltransf_25"/>
    <property type="match status" value="1"/>
</dbReference>
<dbReference type="AlphaFoldDB" id="T0ZSJ5"/>
<accession>T0ZSJ5</accession>
<evidence type="ECO:0000313" key="3">
    <source>
        <dbReference type="EMBL" id="EQD47507.1"/>
    </source>
</evidence>
<sequence>MTRVVQDENRSRFDSIAAQWDESPMRTDMAKAVADAIAAAVPLEPQWRALEYGCGTGLVGLRLLPHLGHVLETDLSPGMLAVLGEKARAAGLDKIETQVLDLTTGPPPASRLDMIFSSMALHHIPDVAGLVRTFFSMLAPGGWVALADLDAEDGSFHSP</sequence>
<dbReference type="GO" id="GO:0032259">
    <property type="term" value="P:methylation"/>
    <property type="evidence" value="ECO:0007669"/>
    <property type="project" value="UniProtKB-KW"/>
</dbReference>
<keyword evidence="3" id="KW-0489">Methyltransferase</keyword>
<protein>
    <submittedName>
        <fullName evidence="3">S-adenosylmethionine-dependent methyltransferase</fullName>
    </submittedName>
</protein>
<organism evidence="3">
    <name type="scientific">mine drainage metagenome</name>
    <dbReference type="NCBI Taxonomy" id="410659"/>
    <lineage>
        <taxon>unclassified sequences</taxon>
        <taxon>metagenomes</taxon>
        <taxon>ecological metagenomes</taxon>
    </lineage>
</organism>
<gene>
    <name evidence="3" type="ORF">B1A_14304</name>
</gene>
<reference evidence="3" key="1">
    <citation type="submission" date="2013-08" db="EMBL/GenBank/DDBJ databases">
        <authorList>
            <person name="Mendez C."/>
            <person name="Richter M."/>
            <person name="Ferrer M."/>
            <person name="Sanchez J."/>
        </authorList>
    </citation>
    <scope>NUCLEOTIDE SEQUENCE</scope>
</reference>
<dbReference type="InterPro" id="IPR041698">
    <property type="entry name" value="Methyltransf_25"/>
</dbReference>
<evidence type="ECO:0000259" key="2">
    <source>
        <dbReference type="Pfam" id="PF13649"/>
    </source>
</evidence>
<proteinExistence type="predicted"/>
<evidence type="ECO:0000256" key="1">
    <source>
        <dbReference type="ARBA" id="ARBA00022679"/>
    </source>
</evidence>
<dbReference type="Gene3D" id="3.40.50.150">
    <property type="entry name" value="Vaccinia Virus protein VP39"/>
    <property type="match status" value="1"/>
</dbReference>
<dbReference type="CDD" id="cd02440">
    <property type="entry name" value="AdoMet_MTases"/>
    <property type="match status" value="1"/>
</dbReference>
<feature type="non-terminal residue" evidence="3">
    <location>
        <position position="159"/>
    </location>
</feature>
<name>T0ZSJ5_9ZZZZ</name>
<dbReference type="GO" id="GO:0008168">
    <property type="term" value="F:methyltransferase activity"/>
    <property type="evidence" value="ECO:0007669"/>
    <property type="project" value="UniProtKB-KW"/>
</dbReference>
<dbReference type="InterPro" id="IPR029063">
    <property type="entry name" value="SAM-dependent_MTases_sf"/>
</dbReference>
<dbReference type="PANTHER" id="PTHR43861">
    <property type="entry name" value="TRANS-ACONITATE 2-METHYLTRANSFERASE-RELATED"/>
    <property type="match status" value="1"/>
</dbReference>
<dbReference type="EMBL" id="AUZX01010496">
    <property type="protein sequence ID" value="EQD47507.1"/>
    <property type="molecule type" value="Genomic_DNA"/>
</dbReference>
<feature type="domain" description="Methyltransferase" evidence="2">
    <location>
        <begin position="50"/>
        <end position="142"/>
    </location>
</feature>
<reference evidence="3" key="2">
    <citation type="journal article" date="2014" name="ISME J.">
        <title>Microbial stratification in low pH oxic and suboxic macroscopic growths along an acid mine drainage.</title>
        <authorList>
            <person name="Mendez-Garcia C."/>
            <person name="Mesa V."/>
            <person name="Sprenger R.R."/>
            <person name="Richter M."/>
            <person name="Diez M.S."/>
            <person name="Solano J."/>
            <person name="Bargiela R."/>
            <person name="Golyshina O.V."/>
            <person name="Manteca A."/>
            <person name="Ramos J.L."/>
            <person name="Gallego J.R."/>
            <person name="Llorente I."/>
            <person name="Martins Dos Santos V.A."/>
            <person name="Jensen O.N."/>
            <person name="Pelaez A.I."/>
            <person name="Sanchez J."/>
            <person name="Ferrer M."/>
        </authorList>
    </citation>
    <scope>NUCLEOTIDE SEQUENCE</scope>
</reference>